<dbReference type="AlphaFoldDB" id="A0A7Z0VMM2"/>
<dbReference type="Proteomes" id="UP000094769">
    <property type="component" value="Unassembled WGS sequence"/>
</dbReference>
<evidence type="ECO:0000256" key="1">
    <source>
        <dbReference type="SAM" id="SignalP"/>
    </source>
</evidence>
<keyword evidence="1" id="KW-0732">Signal</keyword>
<name>A0A7Z0VMM2_9GAMM</name>
<feature type="domain" description="RapA2 cadherin-like" evidence="2">
    <location>
        <begin position="754"/>
        <end position="824"/>
    </location>
</feature>
<dbReference type="OrthoDB" id="5769598at2"/>
<reference evidence="3 4" key="1">
    <citation type="submission" date="2016-06" db="EMBL/GenBank/DDBJ databases">
        <title>Genome sequence of endosymbiont of Candidatus Endolucinida thiodiazotropha.</title>
        <authorList>
            <person name="Poehlein A."/>
            <person name="Koenig S."/>
            <person name="Heiden S.E."/>
            <person name="Thuermer A."/>
            <person name="Voget S."/>
            <person name="Daniel R."/>
            <person name="Markert S."/>
            <person name="Gros O."/>
            <person name="Schweder T."/>
        </authorList>
    </citation>
    <scope>NUCLEOTIDE SEQUENCE [LARGE SCALE GENOMIC DNA]</scope>
    <source>
        <strain evidence="3 4">COS</strain>
    </source>
</reference>
<feature type="signal peptide" evidence="1">
    <location>
        <begin position="1"/>
        <end position="29"/>
    </location>
</feature>
<dbReference type="Gene3D" id="2.60.40.3440">
    <property type="match status" value="1"/>
</dbReference>
<dbReference type="RefSeq" id="WP_069123557.1">
    <property type="nucleotide sequence ID" value="NZ_MARB01000007.1"/>
</dbReference>
<dbReference type="InterPro" id="IPR008972">
    <property type="entry name" value="Cupredoxin"/>
</dbReference>
<feature type="chain" id="PRO_5030822030" description="RapA2 cadherin-like domain-containing protein" evidence="1">
    <location>
        <begin position="30"/>
        <end position="1106"/>
    </location>
</feature>
<sequence>MKRSTIMKLRIKPIVAACALAMAAGQAGAIDYTLATKAYSKTMPDGSVVPMWGYVIDPDNDSSGRGDCYETTPAPARRTCVDSLPDPVAPGPRLDIPPTDTALRIYLTNTLPEPTSIVIPGQELPYSAADNGPTWDGPFGGNAITGGRPAGDTTLKMRSYGREANRNGGRRAYVWNNNRNNPITNSGSFIYHTGTHPQKQLYMGLFGMVTRDSVAGEVYPGVTYNSDTTLFYSDIDPEFNKSVVAPYDPAYAAYPPLETAIERHPTWFLINGEPYDPTGTINAVGANTITGIDVNQSNLMRFASAATENHVPVFQGLYGTIHGEDGMQYMWQAGVSGAAATETAAPIEQYSIGLPPLKTKDVIVTPAVQGVYSIYDGNGYMTNPTANEATGAEDTVGGMFRKLGVAPGTNQAPVAVADQFTVEYPELLSSDTEATPVAFLLDVIANDSDINNDPLTLASTLTPNQQYGDVAITIDAFCNAGDTSCSVEYGYTGPAGGTETFHATPATIASTNFDYDVTDGSLTSGLATVTLDYLRNEAPTAADHALVTDAATELLFNALDGAVNNEPGDVLNFSYSPPFDPVTDLDPATEGALVCAANGECTFTPPTDGVPGPDSVVVTFDYVALDDINTVGNQTGVTAYDDKITGTVTITVDPVSTEAPEVIDDNYMAIVDTDLVVAVDQGVLSNDTEPQGQPMTAAFDGPTPPGTTTEGGTVVLNADGSFTYTPPAGFSGADTFTYIASDDSAPTPNESLPATVTITVGNEASVAVADSYSMTESSILNEAAPGVLVNDTDVDGQALTASLVAGSGPSCGTLTLNSDGSFTYEPQIGWNSTLTGVCDPGTVDGSDTFSYVANDGLVDSAAVSVNITVNPQTTATAVNDTFILDAPSVTELTAENGELVSTTYVTASALDNDLGTGTNPTATEVNDPDNLSPEIAASGEVTLVIEDMAMGTIGTLEYQFTNDGGNTSNVAQVSLVRYLGVKKSEFNLREDGGLAGNPDNDDWRITGNVDPTVIPPGSSIFAFIIRQGVTDPIPINTPADINPNNDMGTVFNVDNWRIHIDNVGSTGPRGDIDQANDRLRIEAHVDDGVGGTIIYTYDNVPIHVQP</sequence>
<evidence type="ECO:0000313" key="4">
    <source>
        <dbReference type="Proteomes" id="UP000094769"/>
    </source>
</evidence>
<dbReference type="EMBL" id="MARB01000007">
    <property type="protein sequence ID" value="ODJ88223.1"/>
    <property type="molecule type" value="Genomic_DNA"/>
</dbReference>
<protein>
    <recommendedName>
        <fullName evidence="2">RapA2 cadherin-like domain-containing protein</fullName>
    </recommendedName>
</protein>
<evidence type="ECO:0000259" key="2">
    <source>
        <dbReference type="Pfam" id="PF17803"/>
    </source>
</evidence>
<dbReference type="SUPFAM" id="SSF49503">
    <property type="entry name" value="Cupredoxins"/>
    <property type="match status" value="1"/>
</dbReference>
<comment type="caution">
    <text evidence="3">The sequence shown here is derived from an EMBL/GenBank/DDBJ whole genome shotgun (WGS) entry which is preliminary data.</text>
</comment>
<gene>
    <name evidence="3" type="ORF">CODIS_16360</name>
</gene>
<proteinExistence type="predicted"/>
<feature type="domain" description="RapA2 cadherin-like" evidence="2">
    <location>
        <begin position="408"/>
        <end position="473"/>
    </location>
</feature>
<dbReference type="Gene3D" id="2.60.40.420">
    <property type="entry name" value="Cupredoxins - blue copper proteins"/>
    <property type="match status" value="1"/>
</dbReference>
<dbReference type="Pfam" id="PF17803">
    <property type="entry name" value="Cadherin_4"/>
    <property type="match status" value="3"/>
</dbReference>
<feature type="domain" description="RapA2 cadherin-like" evidence="2">
    <location>
        <begin position="647"/>
        <end position="724"/>
    </location>
</feature>
<evidence type="ECO:0000313" key="3">
    <source>
        <dbReference type="EMBL" id="ODJ88223.1"/>
    </source>
</evidence>
<dbReference type="InterPro" id="IPR040853">
    <property type="entry name" value="RapA2_cadherin-like"/>
</dbReference>
<keyword evidence="4" id="KW-1185">Reference proteome</keyword>
<accession>A0A7Z0VMM2</accession>
<organism evidence="3 4">
    <name type="scientific">Candidatus Thiodiazotropha endolucinida</name>
    <dbReference type="NCBI Taxonomy" id="1655433"/>
    <lineage>
        <taxon>Bacteria</taxon>
        <taxon>Pseudomonadati</taxon>
        <taxon>Pseudomonadota</taxon>
        <taxon>Gammaproteobacteria</taxon>
        <taxon>Chromatiales</taxon>
        <taxon>Sedimenticolaceae</taxon>
        <taxon>Candidatus Thiodiazotropha</taxon>
    </lineage>
</organism>